<dbReference type="KEGG" id="hch:HCH_05793"/>
<organism evidence="1 2">
    <name type="scientific">Hahella chejuensis (strain KCTC 2396)</name>
    <dbReference type="NCBI Taxonomy" id="349521"/>
    <lineage>
        <taxon>Bacteria</taxon>
        <taxon>Pseudomonadati</taxon>
        <taxon>Pseudomonadota</taxon>
        <taxon>Gammaproteobacteria</taxon>
        <taxon>Oceanospirillales</taxon>
        <taxon>Hahellaceae</taxon>
        <taxon>Hahella</taxon>
    </lineage>
</organism>
<keyword evidence="2" id="KW-1185">Reference proteome</keyword>
<evidence type="ECO:0000313" key="2">
    <source>
        <dbReference type="Proteomes" id="UP000000238"/>
    </source>
</evidence>
<proteinExistence type="predicted"/>
<sequence>MMGLSGTATSTLGAHATISGKHNAHNIEFLVFIK</sequence>
<dbReference type="EMBL" id="CP000155">
    <property type="protein sequence ID" value="ABC32444.1"/>
    <property type="molecule type" value="Genomic_DNA"/>
</dbReference>
<name>Q2SA80_HAHCH</name>
<dbReference type="Proteomes" id="UP000000238">
    <property type="component" value="Chromosome"/>
</dbReference>
<accession>Q2SA80</accession>
<dbReference type="AlphaFoldDB" id="Q2SA80"/>
<dbReference type="HOGENOM" id="CLU_3374053_0_0_6"/>
<gene>
    <name evidence="1" type="ordered locus">HCH_05793</name>
</gene>
<protein>
    <submittedName>
        <fullName evidence="1">Uncharacterized protein</fullName>
    </submittedName>
</protein>
<dbReference type="STRING" id="349521.HCH_05793"/>
<evidence type="ECO:0000313" key="1">
    <source>
        <dbReference type="EMBL" id="ABC32444.1"/>
    </source>
</evidence>
<reference evidence="1 2" key="1">
    <citation type="journal article" date="2005" name="Nucleic Acids Res.">
        <title>Genomic blueprint of Hahella chejuensis, a marine microbe producing an algicidal agent.</title>
        <authorList>
            <person name="Jeong H."/>
            <person name="Yim J.H."/>
            <person name="Lee C."/>
            <person name="Choi S.-H."/>
            <person name="Park Y.K."/>
            <person name="Yoon S.H."/>
            <person name="Hur C.-G."/>
            <person name="Kang H.-Y."/>
            <person name="Kim D."/>
            <person name="Lee H.H."/>
            <person name="Park K.H."/>
            <person name="Park S.-H."/>
            <person name="Park H.-S."/>
            <person name="Lee H.K."/>
            <person name="Oh T.K."/>
            <person name="Kim J.F."/>
        </authorList>
    </citation>
    <scope>NUCLEOTIDE SEQUENCE [LARGE SCALE GENOMIC DNA]</scope>
    <source>
        <strain evidence="1 2">KCTC 2396</strain>
    </source>
</reference>